<organism evidence="1 2">
    <name type="scientific">Aureicoccus marinus</name>
    <dbReference type="NCBI Taxonomy" id="754435"/>
    <lineage>
        <taxon>Bacteria</taxon>
        <taxon>Pseudomonadati</taxon>
        <taxon>Bacteroidota</taxon>
        <taxon>Flavobacteriia</taxon>
        <taxon>Flavobacteriales</taxon>
        <taxon>Flavobacteriaceae</taxon>
        <taxon>Aureicoccus</taxon>
    </lineage>
</organism>
<comment type="caution">
    <text evidence="1">The sequence shown here is derived from an EMBL/GenBank/DDBJ whole genome shotgun (WGS) entry which is preliminary data.</text>
</comment>
<dbReference type="InterPro" id="IPR006626">
    <property type="entry name" value="PbH1"/>
</dbReference>
<protein>
    <submittedName>
        <fullName evidence="1">Uncharacterized protein</fullName>
    </submittedName>
</protein>
<evidence type="ECO:0000313" key="1">
    <source>
        <dbReference type="EMBL" id="PQJ16458.1"/>
    </source>
</evidence>
<dbReference type="PANTHER" id="PTHR41339">
    <property type="entry name" value="LIPL48"/>
    <property type="match status" value="1"/>
</dbReference>
<dbReference type="PANTHER" id="PTHR41339:SF1">
    <property type="entry name" value="SECRETED PROTEIN"/>
    <property type="match status" value="1"/>
</dbReference>
<dbReference type="RefSeq" id="WP_181044230.1">
    <property type="nucleotide sequence ID" value="NZ_MQVX01000001.1"/>
</dbReference>
<accession>A0A2S7TA90</accession>
<dbReference type="AlphaFoldDB" id="A0A2S7TA90"/>
<dbReference type="PROSITE" id="PS51257">
    <property type="entry name" value="PROKAR_LIPOPROTEIN"/>
    <property type="match status" value="1"/>
</dbReference>
<dbReference type="Proteomes" id="UP000239366">
    <property type="component" value="Unassembled WGS sequence"/>
</dbReference>
<reference evidence="2" key="1">
    <citation type="submission" date="2016-11" db="EMBL/GenBank/DDBJ databases">
        <title>Trade-off between light-utilization and light-protection in marine flavobacteria.</title>
        <authorList>
            <person name="Kumagai Y."/>
            <person name="Yoshizawa S."/>
            <person name="Kogure K."/>
        </authorList>
    </citation>
    <scope>NUCLEOTIDE SEQUENCE [LARGE SCALE GENOMIC DNA]</scope>
    <source>
        <strain evidence="2">SG-18</strain>
    </source>
</reference>
<dbReference type="SMART" id="SM00710">
    <property type="entry name" value="PbH1"/>
    <property type="match status" value="7"/>
</dbReference>
<gene>
    <name evidence="1" type="ORF">BST99_12685</name>
</gene>
<dbReference type="InterPro" id="IPR012334">
    <property type="entry name" value="Pectin_lyas_fold"/>
</dbReference>
<dbReference type="EMBL" id="MQVX01000001">
    <property type="protein sequence ID" value="PQJ16458.1"/>
    <property type="molecule type" value="Genomic_DNA"/>
</dbReference>
<sequence length="982" mass="99904">MKSNVLKTSAVLLTALSVLFVGCKQDDGDPVDLCSNGVQDPGEQGVDCGGTCTNACPVNNALPSSIDQDTTLDPNVDYQLNGTMSVTAGVTLTIPAGTTITAATGTNVYIVVQQGANIVIQGTANNPVVMTSAAQTPGNWGGLVIAGNATTTEGVNATAEVGGISYGGTEDTDSSGSINYLVINYAGAQINSESQFNGLTLYAVGSGTTISNVAIMNGTDDGVEFFGGTVSATNLYLENNEDDSVDWTEGWNGTLANTYVLHTINDFSTAIEADGANGNPTISNFTAISAGTSSKIGGTALQFKKASGATINGLTLTGYDTNVELANPEQGSFDNIIIDGASADPSASYSSSSEDGSGFSWASENSGSVDILSGSQTSDRTLNAGVTYFLNGTYSVEAGAKLTIPAGTRIVAELETGESTSTYIVIQKGAEIDVQGSASNPVVMTSSTEAPGSWGGLVIAGDATTTEGVNAIAEVGQIQYGGTEDADSSGNIDYLIINYAGAQINSESQFNGLTLYAVGSGTTIDNVAILNGTDDGVEFFGGTVSASNFYLENNEDDAVDWTEGWNGTLTNAYVLHTGAFSTAVEADGANGNPTLANFTAVSTVGGTALQFKKASGATITGLSLTGYATSVELANPDQGSFANIQIDGADANPANSYLADATVDVSMFSWADGSEVETQILTGSLSSDLTLDASIAYFLSNTFSVESGATLTIPAGTTITADLTVGESTSTYIVVQQGAAIDIQGTASSPVTLTSTTQTPGSWGGLVIAGNAPTTEGVNAIAEVGQIQYGGDNAEDSSGNIDYLIINYAGAQINSESQFNGLSLYAVGSGTTIDNVAILNGTDDGVEFFGGTVSASNFYLENNEDDAVDWTEGWNGTLTNTYVVHDVAFSTAVEADGANGNPTLANFTAVSSVNGTALQFKKASGATITGLSLSGYATSVELANPDQGSFANIQIEGADADPQNAYNAAATVDISTFSWATN</sequence>
<evidence type="ECO:0000313" key="2">
    <source>
        <dbReference type="Proteomes" id="UP000239366"/>
    </source>
</evidence>
<dbReference type="Gene3D" id="2.160.20.10">
    <property type="entry name" value="Single-stranded right-handed beta-helix, Pectin lyase-like"/>
    <property type="match status" value="1"/>
</dbReference>
<keyword evidence="2" id="KW-1185">Reference proteome</keyword>
<dbReference type="SUPFAM" id="SSF51126">
    <property type="entry name" value="Pectin lyase-like"/>
    <property type="match status" value="3"/>
</dbReference>
<dbReference type="InterPro" id="IPR011050">
    <property type="entry name" value="Pectin_lyase_fold/virulence"/>
</dbReference>
<proteinExistence type="predicted"/>
<name>A0A2S7TA90_9FLAO</name>